<protein>
    <submittedName>
        <fullName evidence="2">Uncharacterized protein</fullName>
    </submittedName>
</protein>
<evidence type="ECO:0000313" key="3">
    <source>
        <dbReference type="Proteomes" id="UP001163850"/>
    </source>
</evidence>
<feature type="transmembrane region" description="Helical" evidence="1">
    <location>
        <begin position="27"/>
        <end position="46"/>
    </location>
</feature>
<keyword evidence="1" id="KW-1133">Transmembrane helix</keyword>
<keyword evidence="1" id="KW-0812">Transmembrane</keyword>
<reference evidence="2" key="1">
    <citation type="submission" date="2022-08" db="EMBL/GenBank/DDBJ databases">
        <authorList>
            <consortium name="DOE Joint Genome Institute"/>
            <person name="Min B."/>
            <person name="Riley R."/>
            <person name="Sierra-Patev S."/>
            <person name="Naranjo-Ortiz M."/>
            <person name="Looney B."/>
            <person name="Konkel Z."/>
            <person name="Slot J.C."/>
            <person name="Sakamoto Y."/>
            <person name="Steenwyk J.L."/>
            <person name="Rokas A."/>
            <person name="Carro J."/>
            <person name="Camarero S."/>
            <person name="Ferreira P."/>
            <person name="Molpeceres G."/>
            <person name="Ruiz-Duenas F.J."/>
            <person name="Serrano A."/>
            <person name="Henrissat B."/>
            <person name="Drula E."/>
            <person name="Hughes K.W."/>
            <person name="Mata J.L."/>
            <person name="Ishikawa N.K."/>
            <person name="Vargas-Isla R."/>
            <person name="Ushijima S."/>
            <person name="Smith C.A."/>
            <person name="Ahrendt S."/>
            <person name="Andreopoulos W."/>
            <person name="He G."/>
            <person name="Labutti K."/>
            <person name="Lipzen A."/>
            <person name="Ng V."/>
            <person name="Sandor L."/>
            <person name="Barry K."/>
            <person name="Martinez A.T."/>
            <person name="Xiao Y."/>
            <person name="Gibbons J.G."/>
            <person name="Terashima K."/>
            <person name="Hibbett D.S."/>
            <person name="Grigoriev I.V."/>
        </authorList>
    </citation>
    <scope>NUCLEOTIDE SEQUENCE</scope>
    <source>
        <strain evidence="2">TFB7829</strain>
    </source>
</reference>
<accession>A0AA38ULJ8</accession>
<proteinExistence type="predicted"/>
<sequence length="76" mass="8181">MDYINDSTLLCLIASNFIAALHVAKTLVITITLNISHCLALSRIIFARTPRTERSKGIANSFAASYPALLGDQAST</sequence>
<organism evidence="2 3">
    <name type="scientific">Lentinula detonsa</name>
    <dbReference type="NCBI Taxonomy" id="2804962"/>
    <lineage>
        <taxon>Eukaryota</taxon>
        <taxon>Fungi</taxon>
        <taxon>Dikarya</taxon>
        <taxon>Basidiomycota</taxon>
        <taxon>Agaricomycotina</taxon>
        <taxon>Agaricomycetes</taxon>
        <taxon>Agaricomycetidae</taxon>
        <taxon>Agaricales</taxon>
        <taxon>Marasmiineae</taxon>
        <taxon>Omphalotaceae</taxon>
        <taxon>Lentinula</taxon>
    </lineage>
</organism>
<evidence type="ECO:0000313" key="2">
    <source>
        <dbReference type="EMBL" id="KAJ3978294.1"/>
    </source>
</evidence>
<dbReference type="AlphaFoldDB" id="A0AA38ULJ8"/>
<dbReference type="EMBL" id="MU803478">
    <property type="protein sequence ID" value="KAJ3978294.1"/>
    <property type="molecule type" value="Genomic_DNA"/>
</dbReference>
<evidence type="ECO:0000256" key="1">
    <source>
        <dbReference type="SAM" id="Phobius"/>
    </source>
</evidence>
<comment type="caution">
    <text evidence="2">The sequence shown here is derived from an EMBL/GenBank/DDBJ whole genome shotgun (WGS) entry which is preliminary data.</text>
</comment>
<name>A0AA38ULJ8_9AGAR</name>
<keyword evidence="1" id="KW-0472">Membrane</keyword>
<gene>
    <name evidence="2" type="ORF">F5890DRAFT_1560630</name>
</gene>
<dbReference type="Proteomes" id="UP001163850">
    <property type="component" value="Unassembled WGS sequence"/>
</dbReference>